<dbReference type="EMBL" id="AXZF01000024">
    <property type="protein sequence ID" value="ERT69427.1"/>
    <property type="molecule type" value="Genomic_DNA"/>
</dbReference>
<sequence>MVRGLAIKLVGKKRREGIKKEKIKRVLIGGGRIGDIVVKTPMLEALAKLNEDVKIDITVVKGAKCLVENIPYINKVIEIDEKPTRNKIIKGYRQIKGALRDRKKYDLYFDFTNNCRFIHTLSLKLMAPKYLIGRYRLEKFGIKKDELTLFDSYIDVKDDAHAVDINMDYLKPLGLHKESRKYKLYLGKNERKYENYFEKDKVNIVLNHRASSEPRSLTLEQLKDLSLKLINLNKDIVVYIISLPSEYKILKELVDNLNRKNIKLLPKTKGIGEAAGLLKYSDMLVSVDTGLIHIASVYNIPIVGIYPLTENSAKLFEPKSERYEIVRGTKSGYTIEGVSLDKVVESVNKILEESVYDKRCVV</sequence>
<dbReference type="PANTHER" id="PTHR30160">
    <property type="entry name" value="TETRAACYLDISACCHARIDE 4'-KINASE-RELATED"/>
    <property type="match status" value="1"/>
</dbReference>
<dbReference type="HOGENOM" id="CLU_056162_2_0_0"/>
<reference evidence="3 4" key="1">
    <citation type="submission" date="2013-08" db="EMBL/GenBank/DDBJ databases">
        <authorList>
            <person name="Weinstock G."/>
            <person name="Sodergren E."/>
            <person name="Wylie T."/>
            <person name="Fulton L."/>
            <person name="Fulton R."/>
            <person name="Fronick C."/>
            <person name="O'Laughlin M."/>
            <person name="Godfrey J."/>
            <person name="Miner T."/>
            <person name="Herter B."/>
            <person name="Appelbaum E."/>
            <person name="Cordes M."/>
            <person name="Lek S."/>
            <person name="Wollam A."/>
            <person name="Pepin K.H."/>
            <person name="Palsikar V.B."/>
            <person name="Mitreva M."/>
            <person name="Wilson R.K."/>
        </authorList>
    </citation>
    <scope>NUCLEOTIDE SEQUENCE [LARGE SCALE GENOMIC DNA]</scope>
    <source>
        <strain evidence="3 4">ATCC BAA-474</strain>
    </source>
</reference>
<dbReference type="Pfam" id="PF01075">
    <property type="entry name" value="Glyco_transf_9"/>
    <property type="match status" value="1"/>
</dbReference>
<evidence type="ECO:0000313" key="4">
    <source>
        <dbReference type="Proteomes" id="UP000017081"/>
    </source>
</evidence>
<evidence type="ECO:0000256" key="1">
    <source>
        <dbReference type="ARBA" id="ARBA00022676"/>
    </source>
</evidence>
<proteinExistence type="predicted"/>
<dbReference type="CDD" id="cd03789">
    <property type="entry name" value="GT9_LPS_heptosyltransferase"/>
    <property type="match status" value="1"/>
</dbReference>
<dbReference type="eggNOG" id="COG0859">
    <property type="taxonomic scope" value="Bacteria"/>
</dbReference>
<keyword evidence="4" id="KW-1185">Reference proteome</keyword>
<evidence type="ECO:0008006" key="5">
    <source>
        <dbReference type="Google" id="ProtNLM"/>
    </source>
</evidence>
<name>U7VCH6_9FUSO</name>
<dbReference type="InterPro" id="IPR051199">
    <property type="entry name" value="LPS_LOS_Heptosyltrfase"/>
</dbReference>
<evidence type="ECO:0000313" key="3">
    <source>
        <dbReference type="EMBL" id="ERT69427.1"/>
    </source>
</evidence>
<dbReference type="PANTHER" id="PTHR30160:SF15">
    <property type="entry name" value="GLYCOSYLTRANSFERASE HI_0523-RELATED"/>
    <property type="match status" value="1"/>
</dbReference>
<dbReference type="Proteomes" id="UP000017081">
    <property type="component" value="Unassembled WGS sequence"/>
</dbReference>
<dbReference type="GO" id="GO:0009244">
    <property type="term" value="P:lipopolysaccharide core region biosynthetic process"/>
    <property type="evidence" value="ECO:0007669"/>
    <property type="project" value="TreeGrafter"/>
</dbReference>
<gene>
    <name evidence="3" type="ORF">HMPREF0202_00656</name>
</gene>
<comment type="caution">
    <text evidence="3">The sequence shown here is derived from an EMBL/GenBank/DDBJ whole genome shotgun (WGS) entry which is preliminary data.</text>
</comment>
<protein>
    <recommendedName>
        <fullName evidence="5">Heptosyltransferase</fullName>
    </recommendedName>
</protein>
<dbReference type="InterPro" id="IPR002201">
    <property type="entry name" value="Glyco_trans_9"/>
</dbReference>
<evidence type="ECO:0000256" key="2">
    <source>
        <dbReference type="ARBA" id="ARBA00022679"/>
    </source>
</evidence>
<organism evidence="3 4">
    <name type="scientific">Cetobacterium somerae ATCC BAA-474</name>
    <dbReference type="NCBI Taxonomy" id="1319815"/>
    <lineage>
        <taxon>Bacteria</taxon>
        <taxon>Fusobacteriati</taxon>
        <taxon>Fusobacteriota</taxon>
        <taxon>Fusobacteriia</taxon>
        <taxon>Fusobacteriales</taxon>
        <taxon>Fusobacteriaceae</taxon>
        <taxon>Cetobacterium</taxon>
    </lineage>
</organism>
<dbReference type="RefSeq" id="WP_023050202.1">
    <property type="nucleotide sequence ID" value="NZ_CP173065.2"/>
</dbReference>
<dbReference type="GO" id="GO:0008713">
    <property type="term" value="F:ADP-heptose-lipopolysaccharide heptosyltransferase activity"/>
    <property type="evidence" value="ECO:0007669"/>
    <property type="project" value="TreeGrafter"/>
</dbReference>
<accession>U7VCH6</accession>
<keyword evidence="1" id="KW-0328">Glycosyltransferase</keyword>
<dbReference type="STRING" id="1319815.HMPREF0202_00656"/>
<dbReference type="GO" id="GO:0005829">
    <property type="term" value="C:cytosol"/>
    <property type="evidence" value="ECO:0007669"/>
    <property type="project" value="TreeGrafter"/>
</dbReference>
<keyword evidence="2" id="KW-0808">Transferase</keyword>
<dbReference type="AlphaFoldDB" id="U7VCH6"/>
<dbReference type="Gene3D" id="3.40.50.2000">
    <property type="entry name" value="Glycogen Phosphorylase B"/>
    <property type="match status" value="2"/>
</dbReference>
<dbReference type="SUPFAM" id="SSF53756">
    <property type="entry name" value="UDP-Glycosyltransferase/glycogen phosphorylase"/>
    <property type="match status" value="1"/>
</dbReference>